<accession>A0A9D8KYV2</accession>
<feature type="non-terminal residue" evidence="2">
    <location>
        <position position="1"/>
    </location>
</feature>
<dbReference type="PANTHER" id="PTHR43661">
    <property type="entry name" value="D-XYLONATE DEHYDRATASE"/>
    <property type="match status" value="1"/>
</dbReference>
<evidence type="ECO:0000313" key="3">
    <source>
        <dbReference type="Proteomes" id="UP000664815"/>
    </source>
</evidence>
<organism evidence="2 3">
    <name type="scientific">Stenotrophomonas nitritireducens</name>
    <dbReference type="NCBI Taxonomy" id="83617"/>
    <lineage>
        <taxon>Bacteria</taxon>
        <taxon>Pseudomonadati</taxon>
        <taxon>Pseudomonadota</taxon>
        <taxon>Gammaproteobacteria</taxon>
        <taxon>Lysobacterales</taxon>
        <taxon>Lysobacteraceae</taxon>
        <taxon>Stenotrophomonas</taxon>
    </lineage>
</organism>
<dbReference type="AlphaFoldDB" id="A0A9D8KYV2"/>
<dbReference type="InterPro" id="IPR042096">
    <property type="entry name" value="Dihydro-acid_dehy_C"/>
</dbReference>
<protein>
    <submittedName>
        <fullName evidence="2">Dihydroxy-acid dehydratase</fullName>
    </submittedName>
</protein>
<dbReference type="Pfam" id="PF24877">
    <property type="entry name" value="ILV_EDD_C"/>
    <property type="match status" value="1"/>
</dbReference>
<dbReference type="Gene3D" id="3.50.30.80">
    <property type="entry name" value="IlvD/EDD C-terminal domain-like"/>
    <property type="match status" value="1"/>
</dbReference>
<sequence length="239" mass="24812">VAHSADTDVVRAAAEPFEAQGGLRLLRGNVGRSLIKLSAVKPQYRTIEAPAVVVDAPQALNKLHAAGALPRDFVAVVRYQGPRANGMPELHSLAPLLGLLQNQGRRVALVTDGRLSGASGKITAAIHVTPEAARGGPIARIREGDIIRLDGEAGTLEVLVDATEWATRAIAANTAPAGHDLGRNLFAMNRRVVGPADQGAISISCGPARADGSVWAYDAEYELGHDAAAAAAPHEAKDA</sequence>
<dbReference type="GO" id="GO:0005829">
    <property type="term" value="C:cytosol"/>
    <property type="evidence" value="ECO:0007669"/>
    <property type="project" value="TreeGrafter"/>
</dbReference>
<dbReference type="GO" id="GO:0004456">
    <property type="term" value="F:phosphogluconate dehydratase activity"/>
    <property type="evidence" value="ECO:0007669"/>
    <property type="project" value="TreeGrafter"/>
</dbReference>
<dbReference type="PANTHER" id="PTHR43661:SF1">
    <property type="entry name" value="PHOSPHOGLUCONATE DEHYDRATASE"/>
    <property type="match status" value="1"/>
</dbReference>
<dbReference type="InterPro" id="IPR056740">
    <property type="entry name" value="ILV_EDD_C"/>
</dbReference>
<reference evidence="2" key="1">
    <citation type="submission" date="2021-02" db="EMBL/GenBank/DDBJ databases">
        <title>Thiocyanate and organic carbon inputs drive convergent selection for specific autotrophic Afipia and Thiobacillus strains within complex microbiomes.</title>
        <authorList>
            <person name="Huddy R.J."/>
            <person name="Sachdeva R."/>
            <person name="Kadzinga F."/>
            <person name="Kantor R.S."/>
            <person name="Harrison S.T.L."/>
            <person name="Banfield J.F."/>
        </authorList>
    </citation>
    <scope>NUCLEOTIDE SEQUENCE</scope>
    <source>
        <strain evidence="2">SCN18_10_11_15_R1_P_69_7</strain>
    </source>
</reference>
<dbReference type="InterPro" id="IPR020558">
    <property type="entry name" value="DiOHA_6PGluconate_deHydtase_CS"/>
</dbReference>
<proteinExistence type="predicted"/>
<feature type="domain" description="Dihydroxy-acid/6-phosphogluconate dehydratase C-terminal" evidence="1">
    <location>
        <begin position="8"/>
        <end position="200"/>
    </location>
</feature>
<comment type="caution">
    <text evidence="2">The sequence shown here is derived from an EMBL/GenBank/DDBJ whole genome shotgun (WGS) entry which is preliminary data.</text>
</comment>
<gene>
    <name evidence="2" type="ORF">J0H45_01560</name>
</gene>
<dbReference type="EMBL" id="JAFKMG010000178">
    <property type="protein sequence ID" value="MBN8798036.1"/>
    <property type="molecule type" value="Genomic_DNA"/>
</dbReference>
<evidence type="ECO:0000313" key="2">
    <source>
        <dbReference type="EMBL" id="MBN8798036.1"/>
    </source>
</evidence>
<name>A0A9D8KYV2_9GAMM</name>
<dbReference type="Proteomes" id="UP000664815">
    <property type="component" value="Unassembled WGS sequence"/>
</dbReference>
<evidence type="ECO:0000259" key="1">
    <source>
        <dbReference type="Pfam" id="PF24877"/>
    </source>
</evidence>
<dbReference type="PROSITE" id="PS00887">
    <property type="entry name" value="ILVD_EDD_2"/>
    <property type="match status" value="1"/>
</dbReference>
<dbReference type="SUPFAM" id="SSF52016">
    <property type="entry name" value="LeuD/IlvD-like"/>
    <property type="match status" value="1"/>
</dbReference>